<comment type="subcellular location">
    <subcellularLocation>
        <location evidence="1">Membrane</location>
        <topology evidence="1">Multi-pass membrane protein</topology>
    </subcellularLocation>
</comment>
<evidence type="ECO:0000256" key="1">
    <source>
        <dbReference type="ARBA" id="ARBA00004141"/>
    </source>
</evidence>
<keyword evidence="3 5" id="KW-1133">Transmembrane helix</keyword>
<gene>
    <name evidence="7" type="ORF">DLD82_03790</name>
</gene>
<dbReference type="InterPro" id="IPR047817">
    <property type="entry name" value="ABC2_TM_bact-type"/>
</dbReference>
<feature type="transmembrane region" description="Helical" evidence="5">
    <location>
        <begin position="20"/>
        <end position="40"/>
    </location>
</feature>
<proteinExistence type="predicted"/>
<reference evidence="7 8" key="1">
    <citation type="submission" date="2018-05" db="EMBL/GenBank/DDBJ databases">
        <title>Draft genome of Methanospirillum stamsii Pt1.</title>
        <authorList>
            <person name="Dueholm M.S."/>
            <person name="Nielsen P.H."/>
            <person name="Bakmann L.F."/>
            <person name="Otzen D.E."/>
        </authorList>
    </citation>
    <scope>NUCLEOTIDE SEQUENCE [LARGE SCALE GENOMIC DNA]</scope>
    <source>
        <strain evidence="7 8">Pt1</strain>
    </source>
</reference>
<dbReference type="EMBL" id="QGMZ01000008">
    <property type="protein sequence ID" value="PWR75713.1"/>
    <property type="molecule type" value="Genomic_DNA"/>
</dbReference>
<feature type="transmembrane region" description="Helical" evidence="5">
    <location>
        <begin position="95"/>
        <end position="125"/>
    </location>
</feature>
<feature type="transmembrane region" description="Helical" evidence="5">
    <location>
        <begin position="131"/>
        <end position="154"/>
    </location>
</feature>
<dbReference type="GO" id="GO:0140359">
    <property type="term" value="F:ABC-type transporter activity"/>
    <property type="evidence" value="ECO:0007669"/>
    <property type="project" value="InterPro"/>
</dbReference>
<dbReference type="GO" id="GO:0043190">
    <property type="term" value="C:ATP-binding cassette (ABC) transporter complex"/>
    <property type="evidence" value="ECO:0007669"/>
    <property type="project" value="InterPro"/>
</dbReference>
<keyword evidence="4 5" id="KW-0472">Membrane</keyword>
<evidence type="ECO:0000256" key="3">
    <source>
        <dbReference type="ARBA" id="ARBA00022989"/>
    </source>
</evidence>
<feature type="domain" description="ABC transmembrane type-2" evidence="6">
    <location>
        <begin position="16"/>
        <end position="239"/>
    </location>
</feature>
<dbReference type="InterPro" id="IPR051784">
    <property type="entry name" value="Nod_factor_ABC_transporter"/>
</dbReference>
<organism evidence="7 8">
    <name type="scientific">Methanospirillum stamsii</name>
    <dbReference type="NCBI Taxonomy" id="1277351"/>
    <lineage>
        <taxon>Archaea</taxon>
        <taxon>Methanobacteriati</taxon>
        <taxon>Methanobacteriota</taxon>
        <taxon>Stenosarchaea group</taxon>
        <taxon>Methanomicrobia</taxon>
        <taxon>Methanomicrobiales</taxon>
        <taxon>Methanospirillaceae</taxon>
        <taxon>Methanospirillum</taxon>
    </lineage>
</organism>
<keyword evidence="8" id="KW-1185">Reference proteome</keyword>
<dbReference type="Pfam" id="PF01061">
    <property type="entry name" value="ABC2_membrane"/>
    <property type="match status" value="1"/>
</dbReference>
<protein>
    <submittedName>
        <fullName evidence="7">Multidrug ABC transporter permease</fullName>
    </submittedName>
</protein>
<evidence type="ECO:0000313" key="8">
    <source>
        <dbReference type="Proteomes" id="UP000245934"/>
    </source>
</evidence>
<dbReference type="PANTHER" id="PTHR43229">
    <property type="entry name" value="NODULATION PROTEIN J"/>
    <property type="match status" value="1"/>
</dbReference>
<dbReference type="PIRSF" id="PIRSF006648">
    <property type="entry name" value="DrrB"/>
    <property type="match status" value="1"/>
</dbReference>
<dbReference type="PANTHER" id="PTHR43229:SF2">
    <property type="entry name" value="NODULATION PROTEIN J"/>
    <property type="match status" value="1"/>
</dbReference>
<dbReference type="InterPro" id="IPR000412">
    <property type="entry name" value="ABC_2_transport"/>
</dbReference>
<evidence type="ECO:0000256" key="5">
    <source>
        <dbReference type="SAM" id="Phobius"/>
    </source>
</evidence>
<dbReference type="AlphaFoldDB" id="A0A2V2NK47"/>
<dbReference type="Proteomes" id="UP000245934">
    <property type="component" value="Unassembled WGS sequence"/>
</dbReference>
<dbReference type="InterPro" id="IPR013525">
    <property type="entry name" value="ABC2_TM"/>
</dbReference>
<feature type="transmembrane region" description="Helical" evidence="5">
    <location>
        <begin position="213"/>
        <end position="236"/>
    </location>
</feature>
<accession>A0A2V2NK47</accession>
<name>A0A2V2NK47_9EURY</name>
<keyword evidence="2 5" id="KW-0812">Transmembrane</keyword>
<evidence type="ECO:0000259" key="6">
    <source>
        <dbReference type="PROSITE" id="PS51012"/>
    </source>
</evidence>
<feature type="transmembrane region" description="Helical" evidence="5">
    <location>
        <begin position="161"/>
        <end position="179"/>
    </location>
</feature>
<dbReference type="OrthoDB" id="147058at2157"/>
<evidence type="ECO:0000256" key="2">
    <source>
        <dbReference type="ARBA" id="ARBA00022692"/>
    </source>
</evidence>
<evidence type="ECO:0000256" key="4">
    <source>
        <dbReference type="ARBA" id="ARBA00023136"/>
    </source>
</evidence>
<feature type="transmembrane region" description="Helical" evidence="5">
    <location>
        <begin position="52"/>
        <end position="74"/>
    </location>
</feature>
<evidence type="ECO:0000313" key="7">
    <source>
        <dbReference type="EMBL" id="PWR75713.1"/>
    </source>
</evidence>
<sequence>MKGVFTYIQRDFIRWFRYRVGVVSTLVLPAAWLMFVGLALPVEFTGNYLDFITPGILVMTIQTAGISSGSLLMFDKMLGFLNKFLAMPVPRESILVSKILFITLRGILQSTIILVLVILIGATILNPLQYGLIYLILFLFGVFISAFSTTIALYLDDHDSFAAFTAMVTMPLFFTSSAPMPYDVMPDWLCAIAHVNPLSFAIDAIRDLGSGTIPFFSIGLLAVFSVIILCISGYVFRRITV</sequence>
<dbReference type="PROSITE" id="PS51012">
    <property type="entry name" value="ABC_TM2"/>
    <property type="match status" value="1"/>
</dbReference>
<comment type="caution">
    <text evidence="7">The sequence shown here is derived from an EMBL/GenBank/DDBJ whole genome shotgun (WGS) entry which is preliminary data.</text>
</comment>